<dbReference type="InterPro" id="IPR013106">
    <property type="entry name" value="Ig_V-set"/>
</dbReference>
<dbReference type="SMART" id="SM00409">
    <property type="entry name" value="IG"/>
    <property type="match status" value="3"/>
</dbReference>
<organism evidence="11 12">
    <name type="scientific">Mytilus galloprovincialis</name>
    <name type="common">Mediterranean mussel</name>
    <dbReference type="NCBI Taxonomy" id="29158"/>
    <lineage>
        <taxon>Eukaryota</taxon>
        <taxon>Metazoa</taxon>
        <taxon>Spiralia</taxon>
        <taxon>Lophotrochozoa</taxon>
        <taxon>Mollusca</taxon>
        <taxon>Bivalvia</taxon>
        <taxon>Autobranchia</taxon>
        <taxon>Pteriomorphia</taxon>
        <taxon>Mytilida</taxon>
        <taxon>Mytiloidea</taxon>
        <taxon>Mytilidae</taxon>
        <taxon>Mytilinae</taxon>
        <taxon>Mytilus</taxon>
    </lineage>
</organism>
<dbReference type="EMBL" id="UYJE01000356">
    <property type="protein sequence ID" value="VDH92639.1"/>
    <property type="molecule type" value="Genomic_DNA"/>
</dbReference>
<comment type="caution">
    <text evidence="11">The sequence shown here is derived from an EMBL/GenBank/DDBJ whole genome shotgun (WGS) entry which is preliminary data.</text>
</comment>
<keyword evidence="7" id="KW-1133">Transmembrane helix</keyword>
<dbReference type="PROSITE" id="PS50853">
    <property type="entry name" value="FN3"/>
    <property type="match status" value="1"/>
</dbReference>
<dbReference type="InterPro" id="IPR036116">
    <property type="entry name" value="FN3_sf"/>
</dbReference>
<reference evidence="11" key="1">
    <citation type="submission" date="2018-11" db="EMBL/GenBank/DDBJ databases">
        <authorList>
            <person name="Alioto T."/>
            <person name="Alioto T."/>
        </authorList>
    </citation>
    <scope>NUCLEOTIDE SEQUENCE</scope>
</reference>
<dbReference type="InterPro" id="IPR003598">
    <property type="entry name" value="Ig_sub2"/>
</dbReference>
<dbReference type="InterPro" id="IPR003599">
    <property type="entry name" value="Ig_sub"/>
</dbReference>
<dbReference type="Pfam" id="PF13927">
    <property type="entry name" value="Ig_3"/>
    <property type="match status" value="1"/>
</dbReference>
<evidence type="ECO:0000313" key="11">
    <source>
        <dbReference type="EMBL" id="VDH92639.1"/>
    </source>
</evidence>
<dbReference type="InterPro" id="IPR007110">
    <property type="entry name" value="Ig-like_dom"/>
</dbReference>
<evidence type="ECO:0000256" key="3">
    <source>
        <dbReference type="ARBA" id="ARBA00023157"/>
    </source>
</evidence>
<gene>
    <name evidence="11" type="ORF">MGAL_10B023329</name>
</gene>
<evidence type="ECO:0000256" key="8">
    <source>
        <dbReference type="SAM" id="SignalP"/>
    </source>
</evidence>
<dbReference type="InterPro" id="IPR051275">
    <property type="entry name" value="Cell_adhesion_signaling"/>
</dbReference>
<feature type="domain" description="Ig-like" evidence="9">
    <location>
        <begin position="22"/>
        <end position="108"/>
    </location>
</feature>
<feature type="transmembrane region" description="Helical" evidence="7">
    <location>
        <begin position="621"/>
        <end position="641"/>
    </location>
</feature>
<dbReference type="SUPFAM" id="SSF48726">
    <property type="entry name" value="Immunoglobulin"/>
    <property type="match status" value="3"/>
</dbReference>
<dbReference type="CDD" id="cd00096">
    <property type="entry name" value="Ig"/>
    <property type="match status" value="1"/>
</dbReference>
<proteinExistence type="predicted"/>
<feature type="region of interest" description="Disordered" evidence="6">
    <location>
        <begin position="789"/>
        <end position="816"/>
    </location>
</feature>
<feature type="domain" description="Ig-like" evidence="9">
    <location>
        <begin position="222"/>
        <end position="308"/>
    </location>
</feature>
<keyword evidence="3" id="KW-1015">Disulfide bond</keyword>
<feature type="signal peptide" evidence="8">
    <location>
        <begin position="1"/>
        <end position="20"/>
    </location>
</feature>
<evidence type="ECO:0000259" key="9">
    <source>
        <dbReference type="PROSITE" id="PS50835"/>
    </source>
</evidence>
<dbReference type="CDD" id="cd00063">
    <property type="entry name" value="FN3"/>
    <property type="match status" value="1"/>
</dbReference>
<feature type="chain" id="PRO_5032463878" evidence="8">
    <location>
        <begin position="21"/>
        <end position="816"/>
    </location>
</feature>
<evidence type="ECO:0000259" key="10">
    <source>
        <dbReference type="PROSITE" id="PS50853"/>
    </source>
</evidence>
<keyword evidence="7" id="KW-0812">Transmembrane</keyword>
<keyword evidence="8" id="KW-0732">Signal</keyword>
<keyword evidence="4" id="KW-0325">Glycoprotein</keyword>
<keyword evidence="12" id="KW-1185">Reference proteome</keyword>
<keyword evidence="5" id="KW-0393">Immunoglobulin domain</keyword>
<dbReference type="GO" id="GO:0005911">
    <property type="term" value="C:cell-cell junction"/>
    <property type="evidence" value="ECO:0007669"/>
    <property type="project" value="TreeGrafter"/>
</dbReference>
<feature type="domain" description="Ig-like" evidence="9">
    <location>
        <begin position="312"/>
        <end position="403"/>
    </location>
</feature>
<evidence type="ECO:0000256" key="7">
    <source>
        <dbReference type="SAM" id="Phobius"/>
    </source>
</evidence>
<feature type="domain" description="Fibronectin type-III" evidence="10">
    <location>
        <begin position="519"/>
        <end position="615"/>
    </location>
</feature>
<dbReference type="GO" id="GO:0098609">
    <property type="term" value="P:cell-cell adhesion"/>
    <property type="evidence" value="ECO:0007669"/>
    <property type="project" value="TreeGrafter"/>
</dbReference>
<dbReference type="PANTHER" id="PTHR11640">
    <property type="entry name" value="NEPHRIN"/>
    <property type="match status" value="1"/>
</dbReference>
<dbReference type="Pfam" id="PF07686">
    <property type="entry name" value="V-set"/>
    <property type="match status" value="1"/>
</dbReference>
<dbReference type="OrthoDB" id="6115439at2759"/>
<protein>
    <submittedName>
        <fullName evidence="11">Uncharacterized protein</fullName>
    </submittedName>
</protein>
<accession>A0A8B6BN45</accession>
<dbReference type="Gene3D" id="2.60.40.10">
    <property type="entry name" value="Immunoglobulins"/>
    <property type="match status" value="3"/>
</dbReference>
<name>A0A8B6BN45_MYTGA</name>
<dbReference type="SUPFAM" id="SSF49265">
    <property type="entry name" value="Fibronectin type III"/>
    <property type="match status" value="1"/>
</dbReference>
<dbReference type="Proteomes" id="UP000596742">
    <property type="component" value="Unassembled WGS sequence"/>
</dbReference>
<dbReference type="GO" id="GO:0050839">
    <property type="term" value="F:cell adhesion molecule binding"/>
    <property type="evidence" value="ECO:0007669"/>
    <property type="project" value="TreeGrafter"/>
</dbReference>
<dbReference type="SMART" id="SM00408">
    <property type="entry name" value="IGc2"/>
    <property type="match status" value="2"/>
</dbReference>
<feature type="compositionally biased region" description="Acidic residues" evidence="6">
    <location>
        <begin position="790"/>
        <end position="804"/>
    </location>
</feature>
<keyword evidence="2 7" id="KW-0472">Membrane</keyword>
<dbReference type="InterPro" id="IPR013783">
    <property type="entry name" value="Ig-like_fold"/>
</dbReference>
<dbReference type="PANTHER" id="PTHR11640:SF31">
    <property type="entry name" value="IRREGULAR CHIASM C-ROUGHEST PROTEIN-RELATED"/>
    <property type="match status" value="1"/>
</dbReference>
<dbReference type="InterPro" id="IPR003961">
    <property type="entry name" value="FN3_dom"/>
</dbReference>
<evidence type="ECO:0000256" key="2">
    <source>
        <dbReference type="ARBA" id="ARBA00023136"/>
    </source>
</evidence>
<evidence type="ECO:0000256" key="6">
    <source>
        <dbReference type="SAM" id="MobiDB-lite"/>
    </source>
</evidence>
<dbReference type="AlphaFoldDB" id="A0A8B6BN45"/>
<dbReference type="GO" id="GO:0005886">
    <property type="term" value="C:plasma membrane"/>
    <property type="evidence" value="ECO:0007669"/>
    <property type="project" value="TreeGrafter"/>
</dbReference>
<evidence type="ECO:0000256" key="5">
    <source>
        <dbReference type="ARBA" id="ARBA00023319"/>
    </source>
</evidence>
<comment type="subcellular location">
    <subcellularLocation>
        <location evidence="1">Membrane</location>
        <topology evidence="1">Single-pass type I membrane protein</topology>
    </subcellularLocation>
</comment>
<evidence type="ECO:0000256" key="1">
    <source>
        <dbReference type="ARBA" id="ARBA00004479"/>
    </source>
</evidence>
<sequence>MPLEVRFLLVFGWFCCKSIGVPQKDKIYVTKGSEVILNCSNKTVNGIRWSRMLYGDHSRNFTIYTDGTSINPDIENKERFKILKNKSRGKYQLIIRNISEYDEGEYRCSYFQDNIFSAYDVSLRITRYPSNIRFLNENKAFISGKEGSELTISCLVDSGDPPETLSLQSTDGLYIVGGPGRINHSLRLTYHSPRINFTCKAINRHMTVPLISKVQLVVKYKPRVRLKEGTQLTLKEGGPLVLTCNFSCYPDQHNISWHHPSYDVDESINIFRDIRMLEIYPVTKTHTGTFTCKVINEVGTGTARIHITVQYPPVVNIKVSRIDTILKLDCIPKGLPNIYTFEPWEHTSNTGQHIRFLNGDQNGSLILNQTKQESILQDTGIYICSVSNGITDRNDNLRQTKYTAISCKGPPIFGNKIQAVKYGTFAQTTILNFEVYSLEEVDMVIKDGFNQQKFVVSEIKEQNNISVVIHGRNIYVEGFNIKIKTKPLTGEDFGNYTATAVSRFGNTTYHFTLQSASLPLSPYNVTLATTATKIFVRWNRNFNGGYQQEFYIELFTKDMVQLSNYGPLADTMQGQQLFTLYSMTPGTSYYVRMFSKNKLGHSNFTEVLEVTTIDTSRLSGAYVSAILCAVCILTIFTVAVFHNKWKAKRNLNHEDEDEVIHPLGNQHHVDNVLYQSQEEINLSGGGGGDGYSTIDRSDAIPPYGAVVSYSAQCTDSDEEDDYENVTCKKCKFLNKAEHNEISIKNDHVLNYSEIVFSPCESPRFVIHGSNNKTVYADVDLSVKSVALPYTDDESSDDNTSDFDDVSSWVKTQDESD</sequence>
<evidence type="ECO:0000256" key="4">
    <source>
        <dbReference type="ARBA" id="ARBA00023180"/>
    </source>
</evidence>
<dbReference type="InterPro" id="IPR036179">
    <property type="entry name" value="Ig-like_dom_sf"/>
</dbReference>
<evidence type="ECO:0000313" key="12">
    <source>
        <dbReference type="Proteomes" id="UP000596742"/>
    </source>
</evidence>
<dbReference type="PROSITE" id="PS50835">
    <property type="entry name" value="IG_LIKE"/>
    <property type="match status" value="3"/>
</dbReference>